<protein>
    <submittedName>
        <fullName evidence="5">Transcriptional regulator, GntR family</fullName>
    </submittedName>
</protein>
<dbReference type="CDD" id="cd07377">
    <property type="entry name" value="WHTH_GntR"/>
    <property type="match status" value="1"/>
</dbReference>
<dbReference type="Gene3D" id="1.10.10.10">
    <property type="entry name" value="Winged helix-like DNA-binding domain superfamily/Winged helix DNA-binding domain"/>
    <property type="match status" value="1"/>
</dbReference>
<dbReference type="RefSeq" id="WP_009144067.1">
    <property type="nucleotide sequence ID" value="NZ_GL831060.1"/>
</dbReference>
<gene>
    <name evidence="5" type="ORF">HMPREF9444_01917</name>
</gene>
<accession>E8LMC9</accession>
<proteinExistence type="predicted"/>
<name>E8LMC9_SUCHY</name>
<dbReference type="SMART" id="SM00895">
    <property type="entry name" value="FCD"/>
    <property type="match status" value="1"/>
</dbReference>
<comment type="caution">
    <text evidence="5">The sequence shown here is derived from an EMBL/GenBank/DDBJ whole genome shotgun (WGS) entry which is preliminary data.</text>
</comment>
<evidence type="ECO:0000259" key="4">
    <source>
        <dbReference type="PROSITE" id="PS50949"/>
    </source>
</evidence>
<keyword evidence="1" id="KW-0805">Transcription regulation</keyword>
<dbReference type="GO" id="GO:0003677">
    <property type="term" value="F:DNA binding"/>
    <property type="evidence" value="ECO:0007669"/>
    <property type="project" value="UniProtKB-KW"/>
</dbReference>
<feature type="domain" description="HTH gntR-type" evidence="4">
    <location>
        <begin position="17"/>
        <end position="84"/>
    </location>
</feature>
<evidence type="ECO:0000256" key="3">
    <source>
        <dbReference type="ARBA" id="ARBA00023163"/>
    </source>
</evidence>
<keyword evidence="2" id="KW-0238">DNA-binding</keyword>
<reference evidence="5 6" key="1">
    <citation type="submission" date="2011-01" db="EMBL/GenBank/DDBJ databases">
        <authorList>
            <person name="Weinstock G."/>
            <person name="Sodergren E."/>
            <person name="Clifton S."/>
            <person name="Fulton L."/>
            <person name="Fulton B."/>
            <person name="Courtney L."/>
            <person name="Fronick C."/>
            <person name="Harrison M."/>
            <person name="Strong C."/>
            <person name="Farmer C."/>
            <person name="Delahaunty K."/>
            <person name="Markovic C."/>
            <person name="Hall O."/>
            <person name="Minx P."/>
            <person name="Tomlinson C."/>
            <person name="Mitreva M."/>
            <person name="Hou S."/>
            <person name="Chen J."/>
            <person name="Wollam A."/>
            <person name="Pepin K.H."/>
            <person name="Johnson M."/>
            <person name="Bhonagiri V."/>
            <person name="Zhang X."/>
            <person name="Suruliraj S."/>
            <person name="Warren W."/>
            <person name="Chinwalla A."/>
            <person name="Mardis E.R."/>
            <person name="Wilson R.K."/>
        </authorList>
    </citation>
    <scope>NUCLEOTIDE SEQUENCE [LARGE SCALE GENOMIC DNA]</scope>
    <source>
        <strain evidence="6">DSM 22608 / JCM 16073 / KCTC 15190 / YIT 12066</strain>
    </source>
</reference>
<dbReference type="SUPFAM" id="SSF46785">
    <property type="entry name" value="Winged helix' DNA-binding domain"/>
    <property type="match status" value="1"/>
</dbReference>
<keyword evidence="3" id="KW-0804">Transcription</keyword>
<dbReference type="PANTHER" id="PTHR43537">
    <property type="entry name" value="TRANSCRIPTIONAL REGULATOR, GNTR FAMILY"/>
    <property type="match status" value="1"/>
</dbReference>
<dbReference type="Proteomes" id="UP000018458">
    <property type="component" value="Unassembled WGS sequence"/>
</dbReference>
<evidence type="ECO:0000313" key="5">
    <source>
        <dbReference type="EMBL" id="EFY06294.1"/>
    </source>
</evidence>
<sequence>MAKEKIVLPKLRFSSKRSISGQIYDFLRKQITETKLKPGTAFSENELSAHFNVSRQPVREALMRLNHEGLLIVMPQRGSIVSKISASGLKQICFIRTSLECGSVIKAKELDDKTFNKILSQFAKNLDRQRECLKDGNTAIFLNLDDDFHELICSLSLCQMTWDVLRSVKGHMDRIRYLSMGNESPISQLIAEHEEIFEALKSKNFDHAVELLKHHLYEIMQTHISIRAKNSEWFEEEDE</sequence>
<dbReference type="HOGENOM" id="CLU_017584_5_2_6"/>
<dbReference type="eggNOG" id="COG1802">
    <property type="taxonomic scope" value="Bacteria"/>
</dbReference>
<dbReference type="InterPro" id="IPR036388">
    <property type="entry name" value="WH-like_DNA-bd_sf"/>
</dbReference>
<evidence type="ECO:0000256" key="2">
    <source>
        <dbReference type="ARBA" id="ARBA00023125"/>
    </source>
</evidence>
<dbReference type="Gene3D" id="1.20.120.530">
    <property type="entry name" value="GntR ligand-binding domain-like"/>
    <property type="match status" value="1"/>
</dbReference>
<dbReference type="SUPFAM" id="SSF48008">
    <property type="entry name" value="GntR ligand-binding domain-like"/>
    <property type="match status" value="1"/>
</dbReference>
<dbReference type="GO" id="GO:0003700">
    <property type="term" value="F:DNA-binding transcription factor activity"/>
    <property type="evidence" value="ECO:0007669"/>
    <property type="project" value="InterPro"/>
</dbReference>
<dbReference type="PROSITE" id="PS50949">
    <property type="entry name" value="HTH_GNTR"/>
    <property type="match status" value="1"/>
</dbReference>
<dbReference type="Pfam" id="PF00392">
    <property type="entry name" value="GntR"/>
    <property type="match status" value="1"/>
</dbReference>
<evidence type="ECO:0000256" key="1">
    <source>
        <dbReference type="ARBA" id="ARBA00023015"/>
    </source>
</evidence>
<dbReference type="AlphaFoldDB" id="E8LMC9"/>
<keyword evidence="6" id="KW-1185">Reference proteome</keyword>
<dbReference type="InterPro" id="IPR008920">
    <property type="entry name" value="TF_FadR/GntR_C"/>
</dbReference>
<dbReference type="OrthoDB" id="9788098at2"/>
<dbReference type="EMBL" id="AEVO01000134">
    <property type="protein sequence ID" value="EFY06294.1"/>
    <property type="molecule type" value="Genomic_DNA"/>
</dbReference>
<dbReference type="InterPro" id="IPR011711">
    <property type="entry name" value="GntR_C"/>
</dbReference>
<dbReference type="SMART" id="SM00345">
    <property type="entry name" value="HTH_GNTR"/>
    <property type="match status" value="1"/>
</dbReference>
<dbReference type="InterPro" id="IPR036390">
    <property type="entry name" value="WH_DNA-bd_sf"/>
</dbReference>
<dbReference type="PRINTS" id="PR00035">
    <property type="entry name" value="HTHGNTR"/>
</dbReference>
<dbReference type="PANTHER" id="PTHR43537:SF6">
    <property type="entry name" value="HTH-TYPE TRANSCRIPTIONAL REPRESSOR RSPR"/>
    <property type="match status" value="1"/>
</dbReference>
<dbReference type="STRING" id="762983.HMPREF9444_01917"/>
<dbReference type="Pfam" id="PF07729">
    <property type="entry name" value="FCD"/>
    <property type="match status" value="1"/>
</dbReference>
<organism evidence="5 6">
    <name type="scientific">Succinatimonas hippei (strain DSM 22608 / JCM 16073 / KCTC 15190 / YIT 12066)</name>
    <dbReference type="NCBI Taxonomy" id="762983"/>
    <lineage>
        <taxon>Bacteria</taxon>
        <taxon>Pseudomonadati</taxon>
        <taxon>Pseudomonadota</taxon>
        <taxon>Gammaproteobacteria</taxon>
        <taxon>Aeromonadales</taxon>
        <taxon>Succinivibrionaceae</taxon>
        <taxon>Succinatimonas</taxon>
    </lineage>
</organism>
<dbReference type="InterPro" id="IPR000524">
    <property type="entry name" value="Tscrpt_reg_HTH_GntR"/>
</dbReference>
<evidence type="ECO:0000313" key="6">
    <source>
        <dbReference type="Proteomes" id="UP000018458"/>
    </source>
</evidence>